<gene>
    <name evidence="7" type="primary">gntK</name>
    <name evidence="7" type="ORF">GCM10008932_15190</name>
</gene>
<evidence type="ECO:0000256" key="2">
    <source>
        <dbReference type="ARBA" id="ARBA00022679"/>
    </source>
</evidence>
<sequence>MSRYSIGIDIGTTSTKAVIFTDEGQVVAHHAIEYPLHSPEPRIAEQNPDELVSAVHLSIKTAIEKSDIQKEDIKVLSFGSAMHSLIAVDEKGNPLTASITWADQRSEDYAKRLRENNGQSIYEKTGTPIHPMSPLTKIMWLKEEKPEIFHRTRHFIGIKEYVFHRLFNEYVVDYSVASATGLFNIHTLQWDEEALETAGIREEHLSRIVPTTEVFKELSEEKAQELGVLPHTPVVIGANDGCLANLGVNAIDEGVVALTIGTSGAIRTVTDKPVTDPKGRTFCYALTENHWVIGGPVNNGGMILKWLRDELCQEEVLKAKESGENAYDMITEKAVKIKAGSEGLLFHPYLAGERAPSWNANARGSFYGLALHHKRDHMMRAVLEGINMNLYMVFLALEELIGIPDKIHATGGFAQSHNWRQMLSDIFNQEVHVPQTVESSCLGAAVLGRYAIGDIEALSDIKGMVQTEKITKPSAENVEIYKKLLPIYIRLSRLFEEEYEAITAFQAKYH</sequence>
<evidence type="ECO:0000256" key="3">
    <source>
        <dbReference type="ARBA" id="ARBA00022777"/>
    </source>
</evidence>
<dbReference type="InterPro" id="IPR018485">
    <property type="entry name" value="FGGY_C"/>
</dbReference>
<evidence type="ECO:0000259" key="5">
    <source>
        <dbReference type="Pfam" id="PF00370"/>
    </source>
</evidence>
<organism evidence="7 8">
    <name type="scientific">Alkalibacterium iburiense</name>
    <dbReference type="NCBI Taxonomy" id="290589"/>
    <lineage>
        <taxon>Bacteria</taxon>
        <taxon>Bacillati</taxon>
        <taxon>Bacillota</taxon>
        <taxon>Bacilli</taxon>
        <taxon>Lactobacillales</taxon>
        <taxon>Carnobacteriaceae</taxon>
        <taxon>Alkalibacterium</taxon>
    </lineage>
</organism>
<feature type="domain" description="Carbohydrate kinase FGGY C-terminal" evidence="6">
    <location>
        <begin position="257"/>
        <end position="451"/>
    </location>
</feature>
<accession>A0ABN0XGM4</accession>
<reference evidence="7 8" key="1">
    <citation type="journal article" date="2019" name="Int. J. Syst. Evol. Microbiol.">
        <title>The Global Catalogue of Microorganisms (GCM) 10K type strain sequencing project: providing services to taxonomists for standard genome sequencing and annotation.</title>
        <authorList>
            <consortium name="The Broad Institute Genomics Platform"/>
            <consortium name="The Broad Institute Genome Sequencing Center for Infectious Disease"/>
            <person name="Wu L."/>
            <person name="Ma J."/>
        </authorList>
    </citation>
    <scope>NUCLEOTIDE SEQUENCE [LARGE SCALE GENOMIC DNA]</scope>
    <source>
        <strain evidence="7 8">JCM 12662</strain>
    </source>
</reference>
<dbReference type="InterPro" id="IPR018483">
    <property type="entry name" value="Carb_kinase_FGGY_CS"/>
</dbReference>
<dbReference type="Gene3D" id="3.30.420.40">
    <property type="match status" value="2"/>
</dbReference>
<comment type="similarity">
    <text evidence="1 4">Belongs to the FGGY kinase family.</text>
</comment>
<evidence type="ECO:0000313" key="8">
    <source>
        <dbReference type="Proteomes" id="UP001501166"/>
    </source>
</evidence>
<dbReference type="CDD" id="cd07770">
    <property type="entry name" value="ASKHA_NBD_FGGY_GntK"/>
    <property type="match status" value="1"/>
</dbReference>
<dbReference type="NCBIfam" id="TIGR01314">
    <property type="entry name" value="gntK_FGGY"/>
    <property type="match status" value="1"/>
</dbReference>
<evidence type="ECO:0000313" key="7">
    <source>
        <dbReference type="EMBL" id="GAA0363669.1"/>
    </source>
</evidence>
<dbReference type="PANTHER" id="PTHR43095">
    <property type="entry name" value="SUGAR KINASE"/>
    <property type="match status" value="1"/>
</dbReference>
<keyword evidence="2 4" id="KW-0808">Transferase</keyword>
<dbReference type="PANTHER" id="PTHR43095:SF2">
    <property type="entry name" value="GLUCONOKINASE"/>
    <property type="match status" value="1"/>
</dbReference>
<dbReference type="InterPro" id="IPR043129">
    <property type="entry name" value="ATPase_NBD"/>
</dbReference>
<dbReference type="PROSITE" id="PS00445">
    <property type="entry name" value="FGGY_KINASES_2"/>
    <property type="match status" value="1"/>
</dbReference>
<dbReference type="Pfam" id="PF02782">
    <property type="entry name" value="FGGY_C"/>
    <property type="match status" value="1"/>
</dbReference>
<feature type="domain" description="Carbohydrate kinase FGGY N-terminal" evidence="5">
    <location>
        <begin position="4"/>
        <end position="247"/>
    </location>
</feature>
<comment type="caution">
    <text evidence="7">The sequence shown here is derived from an EMBL/GenBank/DDBJ whole genome shotgun (WGS) entry which is preliminary data.</text>
</comment>
<dbReference type="EMBL" id="BAAACW010000094">
    <property type="protein sequence ID" value="GAA0363669.1"/>
    <property type="molecule type" value="Genomic_DNA"/>
</dbReference>
<dbReference type="PROSITE" id="PS00933">
    <property type="entry name" value="FGGY_KINASES_1"/>
    <property type="match status" value="1"/>
</dbReference>
<keyword evidence="8" id="KW-1185">Reference proteome</keyword>
<dbReference type="RefSeq" id="WP_343755327.1">
    <property type="nucleotide sequence ID" value="NZ_BAAACW010000094.1"/>
</dbReference>
<evidence type="ECO:0000259" key="6">
    <source>
        <dbReference type="Pfam" id="PF02782"/>
    </source>
</evidence>
<dbReference type="SUPFAM" id="SSF53067">
    <property type="entry name" value="Actin-like ATPase domain"/>
    <property type="match status" value="2"/>
</dbReference>
<dbReference type="Pfam" id="PF00370">
    <property type="entry name" value="FGGY_N"/>
    <property type="match status" value="1"/>
</dbReference>
<dbReference type="InterPro" id="IPR006002">
    <property type="entry name" value="Gluconate_kinase"/>
</dbReference>
<dbReference type="Proteomes" id="UP001501166">
    <property type="component" value="Unassembled WGS sequence"/>
</dbReference>
<evidence type="ECO:0000256" key="4">
    <source>
        <dbReference type="RuleBase" id="RU003733"/>
    </source>
</evidence>
<dbReference type="InterPro" id="IPR018484">
    <property type="entry name" value="FGGY_N"/>
</dbReference>
<dbReference type="InterPro" id="IPR050406">
    <property type="entry name" value="FGGY_Carb_Kinase"/>
</dbReference>
<name>A0ABN0XGM4_9LACT</name>
<evidence type="ECO:0000256" key="1">
    <source>
        <dbReference type="ARBA" id="ARBA00009156"/>
    </source>
</evidence>
<dbReference type="InterPro" id="IPR000577">
    <property type="entry name" value="Carb_kinase_FGGY"/>
</dbReference>
<protein>
    <submittedName>
        <fullName evidence="7">Gluconokinase</fullName>
    </submittedName>
</protein>
<dbReference type="PIRSF" id="PIRSF000538">
    <property type="entry name" value="GlpK"/>
    <property type="match status" value="1"/>
</dbReference>
<keyword evidence="3 4" id="KW-0418">Kinase</keyword>
<proteinExistence type="inferred from homology"/>